<dbReference type="Proteomes" id="UP001589785">
    <property type="component" value="Unassembled WGS sequence"/>
</dbReference>
<comment type="caution">
    <text evidence="3">The sequence shown here is derived from an EMBL/GenBank/DDBJ whole genome shotgun (WGS) entry which is preliminary data.</text>
</comment>
<dbReference type="RefSeq" id="WP_066227850.1">
    <property type="nucleotide sequence ID" value="NZ_JBHLVN010000049.1"/>
</dbReference>
<dbReference type="PANTHER" id="PTHR33988">
    <property type="entry name" value="ENDORIBONUCLEASE MAZF-RELATED"/>
    <property type="match status" value="1"/>
</dbReference>
<dbReference type="InterPro" id="IPR003477">
    <property type="entry name" value="PemK-like"/>
</dbReference>
<keyword evidence="2" id="KW-1277">Toxin-antitoxin system</keyword>
<reference evidence="3 4" key="1">
    <citation type="submission" date="2024-09" db="EMBL/GenBank/DDBJ databases">
        <authorList>
            <person name="Sun Q."/>
            <person name="Mori K."/>
        </authorList>
    </citation>
    <scope>NUCLEOTIDE SEQUENCE [LARGE SCALE GENOMIC DNA]</scope>
    <source>
        <strain evidence="3 4">CCM 7224</strain>
    </source>
</reference>
<dbReference type="SUPFAM" id="SSF50118">
    <property type="entry name" value="Cell growth inhibitor/plasmid maintenance toxic component"/>
    <property type="match status" value="1"/>
</dbReference>
<gene>
    <name evidence="3" type="ORF">ACFFHQ_10355</name>
</gene>
<sequence>MPADVPERGDFVVLNFHPQAGHEQAGRRIAIVLSPKEFNQATGFVAVCPIANQKKGYPFEVDLPKGGIFLEGGGDPITGVILADQIKSLDWKARHLKILKKYNPEDAQMEEINEIIDECLAKIATYLT</sequence>
<evidence type="ECO:0000313" key="3">
    <source>
        <dbReference type="EMBL" id="MFC0297823.1"/>
    </source>
</evidence>
<comment type="similarity">
    <text evidence="1">Belongs to the PemK/MazF family.</text>
</comment>
<dbReference type="Pfam" id="PF02452">
    <property type="entry name" value="PemK_toxin"/>
    <property type="match status" value="1"/>
</dbReference>
<name>A0ABV6GTK3_9BACL</name>
<dbReference type="PANTHER" id="PTHR33988:SF3">
    <property type="entry name" value="ENDORIBONUCLEASE TOXIN CHPB-RELATED"/>
    <property type="match status" value="1"/>
</dbReference>
<protein>
    <submittedName>
        <fullName evidence="3">Type II toxin-antitoxin system PemK/MazF family toxin</fullName>
    </submittedName>
</protein>
<dbReference type="EMBL" id="JBHLVN010000049">
    <property type="protein sequence ID" value="MFC0297823.1"/>
    <property type="molecule type" value="Genomic_DNA"/>
</dbReference>
<proteinExistence type="inferred from homology"/>
<evidence type="ECO:0000256" key="2">
    <source>
        <dbReference type="ARBA" id="ARBA00022649"/>
    </source>
</evidence>
<evidence type="ECO:0000256" key="1">
    <source>
        <dbReference type="ARBA" id="ARBA00007521"/>
    </source>
</evidence>
<dbReference type="InterPro" id="IPR011067">
    <property type="entry name" value="Plasmid_toxin/cell-grow_inhib"/>
</dbReference>
<organism evidence="3 4">
    <name type="scientific">Geobacillus jurassicus</name>
    <dbReference type="NCBI Taxonomy" id="235932"/>
    <lineage>
        <taxon>Bacteria</taxon>
        <taxon>Bacillati</taxon>
        <taxon>Bacillota</taxon>
        <taxon>Bacilli</taxon>
        <taxon>Bacillales</taxon>
        <taxon>Anoxybacillaceae</taxon>
        <taxon>Geobacillus</taxon>
    </lineage>
</organism>
<accession>A0ABV6GTK3</accession>
<keyword evidence="4" id="KW-1185">Reference proteome</keyword>
<evidence type="ECO:0000313" key="4">
    <source>
        <dbReference type="Proteomes" id="UP001589785"/>
    </source>
</evidence>
<dbReference type="Gene3D" id="2.30.30.110">
    <property type="match status" value="1"/>
</dbReference>